<gene>
    <name evidence="3" type="ORF">GCM10010430_78990</name>
</gene>
<evidence type="ECO:0000259" key="2">
    <source>
        <dbReference type="Pfam" id="PF13592"/>
    </source>
</evidence>
<dbReference type="Pfam" id="PF13384">
    <property type="entry name" value="HTH_23"/>
    <property type="match status" value="1"/>
</dbReference>
<feature type="domain" description="Winged helix-turn helix" evidence="2">
    <location>
        <begin position="111"/>
        <end position="169"/>
    </location>
</feature>
<protein>
    <recommendedName>
        <fullName evidence="2">Winged helix-turn helix domain-containing protein</fullName>
    </recommendedName>
</protein>
<accession>A0ABP5S1X1</accession>
<evidence type="ECO:0000313" key="4">
    <source>
        <dbReference type="Proteomes" id="UP001500305"/>
    </source>
</evidence>
<feature type="region of interest" description="Disordered" evidence="1">
    <location>
        <begin position="171"/>
        <end position="210"/>
    </location>
</feature>
<dbReference type="InterPro" id="IPR025959">
    <property type="entry name" value="Winged_HTH_dom"/>
</dbReference>
<keyword evidence="4" id="KW-1185">Reference proteome</keyword>
<name>A0ABP5S1X1_9ACTN</name>
<dbReference type="Pfam" id="PF13592">
    <property type="entry name" value="HTH_33"/>
    <property type="match status" value="1"/>
</dbReference>
<dbReference type="InterPro" id="IPR009057">
    <property type="entry name" value="Homeodomain-like_sf"/>
</dbReference>
<evidence type="ECO:0000313" key="3">
    <source>
        <dbReference type="EMBL" id="GAA2281095.1"/>
    </source>
</evidence>
<dbReference type="Proteomes" id="UP001500305">
    <property type="component" value="Unassembled WGS sequence"/>
</dbReference>
<evidence type="ECO:0000256" key="1">
    <source>
        <dbReference type="SAM" id="MobiDB-lite"/>
    </source>
</evidence>
<dbReference type="SUPFAM" id="SSF46689">
    <property type="entry name" value="Homeodomain-like"/>
    <property type="match status" value="1"/>
</dbReference>
<comment type="caution">
    <text evidence="3">The sequence shown here is derived from an EMBL/GenBank/DDBJ whole genome shotgun (WGS) entry which is preliminary data.</text>
</comment>
<reference evidence="4" key="1">
    <citation type="journal article" date="2019" name="Int. J. Syst. Evol. Microbiol.">
        <title>The Global Catalogue of Microorganisms (GCM) 10K type strain sequencing project: providing services to taxonomists for standard genome sequencing and annotation.</title>
        <authorList>
            <consortium name="The Broad Institute Genomics Platform"/>
            <consortium name="The Broad Institute Genome Sequencing Center for Infectious Disease"/>
            <person name="Wu L."/>
            <person name="Ma J."/>
        </authorList>
    </citation>
    <scope>NUCLEOTIDE SEQUENCE [LARGE SCALE GENOMIC DNA]</scope>
    <source>
        <strain evidence="4">JCM 7356</strain>
    </source>
</reference>
<sequence>MAVRGGGATPVGMRYADGGGLTAKERARREVVRLEAAELFAAGISAPEVAELLRVAPKSAYQWRRAWIAGGTAALASRGPGGQRCKLGPALRGKPAAMLEEGPAAHGWDQDQVWTGARVATLIGRRFHVPYSVSGATRLMHRLGFTPQMAARRAVERNEAAVAAWREETWPEIKGRGRPPAAGSASRTKPAGTCGRRADAPGAAAATPRL</sequence>
<dbReference type="EMBL" id="BAAATR010000084">
    <property type="protein sequence ID" value="GAA2281095.1"/>
    <property type="molecule type" value="Genomic_DNA"/>
</dbReference>
<feature type="compositionally biased region" description="Low complexity" evidence="1">
    <location>
        <begin position="200"/>
        <end position="210"/>
    </location>
</feature>
<proteinExistence type="predicted"/>
<organism evidence="3 4">
    <name type="scientific">Kitasatospora cystarginea</name>
    <dbReference type="NCBI Taxonomy" id="58350"/>
    <lineage>
        <taxon>Bacteria</taxon>
        <taxon>Bacillati</taxon>
        <taxon>Actinomycetota</taxon>
        <taxon>Actinomycetes</taxon>
        <taxon>Kitasatosporales</taxon>
        <taxon>Streptomycetaceae</taxon>
        <taxon>Kitasatospora</taxon>
    </lineage>
</organism>